<organism evidence="1 2">
    <name type="scientific">Enterococcus faecium</name>
    <name type="common">Streptococcus faecium</name>
    <dbReference type="NCBI Taxonomy" id="1352"/>
    <lineage>
        <taxon>Bacteria</taxon>
        <taxon>Bacillati</taxon>
        <taxon>Bacillota</taxon>
        <taxon>Bacilli</taxon>
        <taxon>Lactobacillales</taxon>
        <taxon>Enterococcaceae</taxon>
        <taxon>Enterococcus</taxon>
    </lineage>
</organism>
<dbReference type="PANTHER" id="PTHR10000">
    <property type="entry name" value="PHOSPHOSERINE PHOSPHATASE"/>
    <property type="match status" value="1"/>
</dbReference>
<gene>
    <name evidence="1" type="ORF">B1P95_14915</name>
</gene>
<accession>A0A1S8KJ18</accession>
<proteinExistence type="predicted"/>
<dbReference type="Gene3D" id="3.40.50.1000">
    <property type="entry name" value="HAD superfamily/HAD-like"/>
    <property type="match status" value="1"/>
</dbReference>
<dbReference type="Proteomes" id="UP000191171">
    <property type="component" value="Unassembled WGS sequence"/>
</dbReference>
<dbReference type="SUPFAM" id="SSF56784">
    <property type="entry name" value="HAD-like"/>
    <property type="match status" value="1"/>
</dbReference>
<dbReference type="InterPro" id="IPR036412">
    <property type="entry name" value="HAD-like_sf"/>
</dbReference>
<keyword evidence="1" id="KW-0378">Hydrolase</keyword>
<feature type="non-terminal residue" evidence="1">
    <location>
        <position position="1"/>
    </location>
</feature>
<protein>
    <submittedName>
        <fullName evidence="1">Hydrolase</fullName>
    </submittedName>
</protein>
<dbReference type="Gene3D" id="3.30.1240.10">
    <property type="match status" value="1"/>
</dbReference>
<dbReference type="PANTHER" id="PTHR10000:SF53">
    <property type="entry name" value="5-AMINO-6-(5-PHOSPHO-D-RIBITYLAMINO)URACIL PHOSPHATASE YBJI-RELATED"/>
    <property type="match status" value="1"/>
</dbReference>
<dbReference type="GO" id="GO:0005829">
    <property type="term" value="C:cytosol"/>
    <property type="evidence" value="ECO:0007669"/>
    <property type="project" value="TreeGrafter"/>
</dbReference>
<dbReference type="Pfam" id="PF08282">
    <property type="entry name" value="Hydrolase_3"/>
    <property type="match status" value="1"/>
</dbReference>
<comment type="caution">
    <text evidence="1">The sequence shown here is derived from an EMBL/GenBank/DDBJ whole genome shotgun (WGS) entry which is preliminary data.</text>
</comment>
<reference evidence="1 2" key="1">
    <citation type="submission" date="2017-02" db="EMBL/GenBank/DDBJ databases">
        <title>Clonality and virulence of isolates of VRE in Hematopoietic Stem Cell Transplanted (HSCT) patients.</title>
        <authorList>
            <person name="Marchi A.P."/>
            <person name="Martins R.C."/>
            <person name="Marie S.K."/>
            <person name="Levin A.S."/>
            <person name="Costa S.F."/>
        </authorList>
    </citation>
    <scope>NUCLEOTIDE SEQUENCE [LARGE SCALE GENOMIC DNA]</scope>
    <source>
        <strain evidence="1 2">LIM1759</strain>
    </source>
</reference>
<dbReference type="NCBIfam" id="TIGR01484">
    <property type="entry name" value="HAD-SF-IIB"/>
    <property type="match status" value="1"/>
</dbReference>
<evidence type="ECO:0000313" key="1">
    <source>
        <dbReference type="EMBL" id="OOL79749.1"/>
    </source>
</evidence>
<evidence type="ECO:0000313" key="2">
    <source>
        <dbReference type="Proteomes" id="UP000191171"/>
    </source>
</evidence>
<dbReference type="InterPro" id="IPR006379">
    <property type="entry name" value="HAD-SF_hydro_IIB"/>
</dbReference>
<dbReference type="EMBL" id="MVGJ01000179">
    <property type="protein sequence ID" value="OOL79749.1"/>
    <property type="molecule type" value="Genomic_DNA"/>
</dbReference>
<dbReference type="GO" id="GO:0016791">
    <property type="term" value="F:phosphatase activity"/>
    <property type="evidence" value="ECO:0007669"/>
    <property type="project" value="TreeGrafter"/>
</dbReference>
<dbReference type="InterPro" id="IPR023214">
    <property type="entry name" value="HAD_sf"/>
</dbReference>
<sequence>GHGSVDLILSECHKTFGLKMLVERLGINPDQCVAFGDGGNDIEMLEYCGLSYEMDNATEAVKQVAKHQCPSNDEDGVLVTLDRLFPNT</sequence>
<dbReference type="GO" id="GO:0000287">
    <property type="term" value="F:magnesium ion binding"/>
    <property type="evidence" value="ECO:0007669"/>
    <property type="project" value="TreeGrafter"/>
</dbReference>
<name>A0A1S8KJ18_ENTFC</name>
<dbReference type="AlphaFoldDB" id="A0A1S8KJ18"/>